<reference evidence="2" key="1">
    <citation type="journal article" date="2019" name="Int. J. Syst. Evol. Microbiol.">
        <title>The Global Catalogue of Microorganisms (GCM) 10K type strain sequencing project: providing services to taxonomists for standard genome sequencing and annotation.</title>
        <authorList>
            <consortium name="The Broad Institute Genomics Platform"/>
            <consortium name="The Broad Institute Genome Sequencing Center for Infectious Disease"/>
            <person name="Wu L."/>
            <person name="Ma J."/>
        </authorList>
    </citation>
    <scope>NUCLEOTIDE SEQUENCE [LARGE SCALE GENOMIC DNA]</scope>
    <source>
        <strain evidence="2">JCM 17695</strain>
    </source>
</reference>
<organism evidence="1 2">
    <name type="scientific">Actinokineospora soli</name>
    <dbReference type="NCBI Taxonomy" id="1048753"/>
    <lineage>
        <taxon>Bacteria</taxon>
        <taxon>Bacillati</taxon>
        <taxon>Actinomycetota</taxon>
        <taxon>Actinomycetes</taxon>
        <taxon>Pseudonocardiales</taxon>
        <taxon>Pseudonocardiaceae</taxon>
        <taxon>Actinokineospora</taxon>
    </lineage>
</organism>
<evidence type="ECO:0000313" key="2">
    <source>
        <dbReference type="Proteomes" id="UP001596512"/>
    </source>
</evidence>
<gene>
    <name evidence="1" type="ORF">ACFQV2_22195</name>
</gene>
<keyword evidence="2" id="KW-1185">Reference proteome</keyword>
<evidence type="ECO:0000313" key="1">
    <source>
        <dbReference type="EMBL" id="MFC7615793.1"/>
    </source>
</evidence>
<name>A0ABW2TSM6_9PSEU</name>
<protein>
    <submittedName>
        <fullName evidence="1">SRPBCC family protein</fullName>
    </submittedName>
</protein>
<accession>A0ABW2TSM6</accession>
<dbReference type="Proteomes" id="UP001596512">
    <property type="component" value="Unassembled WGS sequence"/>
</dbReference>
<proteinExistence type="predicted"/>
<sequence length="160" mass="18000">MGDGRQRAHPDGRRGVGELIGTLAGEDDKVWPGDTWPPMRLDRPLGVGAAGGHGPIGYVVEEYEPGRRVRFRFTAPRGFLGHHEFEAEGAELRHRIVMRTRGLARLTWPLAIRHLHDALVEDAFDRACAAMGVEVERARWSWWVRLLRALAPKDPALSKR</sequence>
<dbReference type="EMBL" id="JBHTEY010000004">
    <property type="protein sequence ID" value="MFC7615793.1"/>
    <property type="molecule type" value="Genomic_DNA"/>
</dbReference>
<comment type="caution">
    <text evidence="1">The sequence shown here is derived from an EMBL/GenBank/DDBJ whole genome shotgun (WGS) entry which is preliminary data.</text>
</comment>